<dbReference type="AlphaFoldDB" id="A0A850T6M5"/>
<keyword evidence="1" id="KW-0175">Coiled coil</keyword>
<evidence type="ECO:0000313" key="4">
    <source>
        <dbReference type="Proteomes" id="UP000553343"/>
    </source>
</evidence>
<gene>
    <name evidence="3" type="ORF">HXW94_02525</name>
</gene>
<feature type="coiled-coil region" evidence="1">
    <location>
        <begin position="177"/>
        <end position="204"/>
    </location>
</feature>
<dbReference type="EMBL" id="JACADJ010000005">
    <property type="protein sequence ID" value="NWH03877.1"/>
    <property type="molecule type" value="Genomic_DNA"/>
</dbReference>
<evidence type="ECO:0000256" key="1">
    <source>
        <dbReference type="SAM" id="Coils"/>
    </source>
</evidence>
<organism evidence="3 4">
    <name type="scientific">Desulfobacter latus</name>
    <dbReference type="NCBI Taxonomy" id="2292"/>
    <lineage>
        <taxon>Bacteria</taxon>
        <taxon>Pseudomonadati</taxon>
        <taxon>Thermodesulfobacteriota</taxon>
        <taxon>Desulfobacteria</taxon>
        <taxon>Desulfobacterales</taxon>
        <taxon>Desulfobacteraceae</taxon>
        <taxon>Desulfobacter</taxon>
    </lineage>
</organism>
<accession>A0A850T6M5</accession>
<protein>
    <submittedName>
        <fullName evidence="3">Uncharacterized protein</fullName>
    </submittedName>
</protein>
<evidence type="ECO:0000256" key="2">
    <source>
        <dbReference type="SAM" id="MobiDB-lite"/>
    </source>
</evidence>
<feature type="region of interest" description="Disordered" evidence="2">
    <location>
        <begin position="504"/>
        <end position="525"/>
    </location>
</feature>
<proteinExistence type="predicted"/>
<name>A0A850T6M5_9BACT</name>
<reference evidence="3 4" key="1">
    <citation type="submission" date="2020-06" db="EMBL/GenBank/DDBJ databases">
        <title>High-quality draft genome of sulfate reducer Desulfobacter latus type strain AcrS2 isolated from marine sediment.</title>
        <authorList>
            <person name="Hoppe M."/>
            <person name="Larsen C.K."/>
            <person name="Marshall I.P.G."/>
            <person name="Schramm A."/>
            <person name="Marietou A.G."/>
        </authorList>
    </citation>
    <scope>NUCLEOTIDE SEQUENCE [LARGE SCALE GENOMIC DNA]</scope>
    <source>
        <strain evidence="3 4">AcRS2</strain>
    </source>
</reference>
<dbReference type="RefSeq" id="WP_178365336.1">
    <property type="nucleotide sequence ID" value="NZ_JACADJ010000005.1"/>
</dbReference>
<dbReference type="Proteomes" id="UP000553343">
    <property type="component" value="Unassembled WGS sequence"/>
</dbReference>
<keyword evidence="4" id="KW-1185">Reference proteome</keyword>
<sequence>MSGEGGIEIPLMVIGGAVYLAYKGTELAVRGAYAGIKGTARMVQDANISRKLNQAVKNGDADAVRRMQHYYQRRGLRDRDYDLLIRNAHENFQQLLAGVENTMRKDRRQFEQAIDKARTAHHHFLQKRVDAFQNVLDQTEKTFSDNIAEVSQGIDRQFDQERQAVENAISMQDQTFQTAMNQQQDQLQDQINQFQTQIVDQQQSAAGLMNLVQDEIRFVDTHYRHDFFAPRALAGIQQASQMAVDTFNAGNFQASLAAAQNRVVDILQLKNRLETMTQTWETQRAMTLETLHLAESALNAVKTIDVAEIDVGGQEISDPQQITTVETDHWTKGEWKKNVDRIVSNKKHLETDDCSLSIDELARLSEEAHQAINQASILATQAKLAVVGASMRAHVQETFAEQMIEAGYTIEDNVYAGNDDRNANHLILCGPNGEQLAIALAPEEQMGILSQSIEVNFHDENINARERERIVQEMRQRLAGIYGLDPQSLPYTCKAGTDFSTNAAPHAFNPQTIKQNQPNAGRTIS</sequence>
<comment type="caution">
    <text evidence="3">The sequence shown here is derived from an EMBL/GenBank/DDBJ whole genome shotgun (WGS) entry which is preliminary data.</text>
</comment>
<evidence type="ECO:0000313" key="3">
    <source>
        <dbReference type="EMBL" id="NWH03877.1"/>
    </source>
</evidence>